<comment type="caution">
    <text evidence="4">The sequence shown here is derived from an EMBL/GenBank/DDBJ whole genome shotgun (WGS) entry which is preliminary data.</text>
</comment>
<dbReference type="InterPro" id="IPR052728">
    <property type="entry name" value="O2_lipid_transport_reg"/>
</dbReference>
<dbReference type="Pfam" id="PF01757">
    <property type="entry name" value="Acyl_transf_3"/>
    <property type="match status" value="1"/>
</dbReference>
<feature type="transmembrane region" description="Helical" evidence="1">
    <location>
        <begin position="228"/>
        <end position="255"/>
    </location>
</feature>
<sequence length="738" mass="83989">MNWMLKKLFILFALNVYSFSVHCQNGDDASFFHNYDIVKSIKKSAEDINFSKNLKEISVEDKKFLNSFPNFLPNLLNTTLLELLSQTTSEKCVQDLQYVFRSLSSPIDWPLKMLDSFGKPESGILLGNFKWLGEYDECLKIYAPPDGKSGVGDFHGKYCSLSIPVVLENMTIPLSTAVCLPDSCNPNATFNGLFKDLPKNVTKFGMNENIETILSNTTITCKARSKELTTGAICVIIFLCIMVLLAVIGSSITALEHYMESKSEKGSVNIDGKSSLNGDVENAPRHTLPQGAIDDARFPVWFEKYKTFFNCFCIFTNGEKILNTGGSEGHLPCLHGIRFFSMTWVIVCHSYLGVATYIRNPLESINYVDNWTFQIIMNGFFSVDSFFVLSGFLVAYVYFKQAPKRNGEIPWLYYYLHRYIRLTPVYMIVLAFFAAVGPFLGSGPLWPDYTVIPACKDNWWWNLLYINNFQNMSDWCMGWSWYLANDMQFYVITPLFLITLYRWPKIGYSILGLFFCISFTANFAITYEYHFVKGMGNIADFAEDLQNFLPSLMNFFNKIYTKPYTRIEAYLVGVLLAYIIYKRKENNSPKLNTKILGIGWILASGAALACQFGLYHQKLSLVTASFYNALSRLGFSLGLCWVIFVCVIGQGDAVNSILSWKPLIPLSRLTYCAYLVHPVVMTAYFGSIRALIEFNHINVIMLYLGILFLSYVAALVTSILFESPVIRLERLLRNRFSS</sequence>
<protein>
    <recommendedName>
        <fullName evidence="3">Nose resistant-to-fluoxetine protein N-terminal domain-containing protein</fullName>
    </recommendedName>
</protein>
<dbReference type="InterPro" id="IPR006621">
    <property type="entry name" value="Nose-resist-to-fluoxetine_N"/>
</dbReference>
<dbReference type="SMART" id="SM00703">
    <property type="entry name" value="NRF"/>
    <property type="match status" value="1"/>
</dbReference>
<keyword evidence="1" id="KW-0812">Transmembrane</keyword>
<feature type="transmembrane region" description="Helical" evidence="1">
    <location>
        <begin position="563"/>
        <end position="581"/>
    </location>
</feature>
<evidence type="ECO:0000259" key="3">
    <source>
        <dbReference type="SMART" id="SM00703"/>
    </source>
</evidence>
<dbReference type="Proteomes" id="UP001497382">
    <property type="component" value="Unassembled WGS sequence"/>
</dbReference>
<keyword evidence="1" id="KW-1133">Transmembrane helix</keyword>
<evidence type="ECO:0000313" key="4">
    <source>
        <dbReference type="EMBL" id="CAL1277769.1"/>
    </source>
</evidence>
<accession>A0AAV2A348</accession>
<feature type="transmembrane region" description="Helical" evidence="1">
    <location>
        <begin position="371"/>
        <end position="399"/>
    </location>
</feature>
<gene>
    <name evidence="4" type="ORF">LARSCL_LOCUS9397</name>
</gene>
<name>A0AAV2A348_9ARAC</name>
<feature type="domain" description="Nose resistant-to-fluoxetine protein N-terminal" evidence="3">
    <location>
        <begin position="89"/>
        <end position="220"/>
    </location>
</feature>
<feature type="chain" id="PRO_5043707523" description="Nose resistant-to-fluoxetine protein N-terminal domain-containing protein" evidence="2">
    <location>
        <begin position="24"/>
        <end position="738"/>
    </location>
</feature>
<proteinExistence type="predicted"/>
<keyword evidence="1" id="KW-0472">Membrane</keyword>
<feature type="transmembrane region" description="Helical" evidence="1">
    <location>
        <begin position="508"/>
        <end position="527"/>
    </location>
</feature>
<keyword evidence="5" id="KW-1185">Reference proteome</keyword>
<dbReference type="EMBL" id="CAXIEN010000104">
    <property type="protein sequence ID" value="CAL1277769.1"/>
    <property type="molecule type" value="Genomic_DNA"/>
</dbReference>
<feature type="transmembrane region" description="Helical" evidence="1">
    <location>
        <begin position="479"/>
        <end position="501"/>
    </location>
</feature>
<evidence type="ECO:0000313" key="5">
    <source>
        <dbReference type="Proteomes" id="UP001497382"/>
    </source>
</evidence>
<feature type="transmembrane region" description="Helical" evidence="1">
    <location>
        <begin position="593"/>
        <end position="614"/>
    </location>
</feature>
<evidence type="ECO:0000256" key="1">
    <source>
        <dbReference type="SAM" id="Phobius"/>
    </source>
</evidence>
<keyword evidence="2" id="KW-0732">Signal</keyword>
<dbReference type="AlphaFoldDB" id="A0AAV2A348"/>
<evidence type="ECO:0000256" key="2">
    <source>
        <dbReference type="SAM" id="SignalP"/>
    </source>
</evidence>
<reference evidence="4 5" key="1">
    <citation type="submission" date="2024-04" db="EMBL/GenBank/DDBJ databases">
        <authorList>
            <person name="Rising A."/>
            <person name="Reimegard J."/>
            <person name="Sonavane S."/>
            <person name="Akerstrom W."/>
            <person name="Nylinder S."/>
            <person name="Hedman E."/>
            <person name="Kallberg Y."/>
        </authorList>
    </citation>
    <scope>NUCLEOTIDE SEQUENCE [LARGE SCALE GENOMIC DNA]</scope>
</reference>
<feature type="transmembrane region" description="Helical" evidence="1">
    <location>
        <begin position="669"/>
        <end position="688"/>
    </location>
</feature>
<organism evidence="4 5">
    <name type="scientific">Larinioides sclopetarius</name>
    <dbReference type="NCBI Taxonomy" id="280406"/>
    <lineage>
        <taxon>Eukaryota</taxon>
        <taxon>Metazoa</taxon>
        <taxon>Ecdysozoa</taxon>
        <taxon>Arthropoda</taxon>
        <taxon>Chelicerata</taxon>
        <taxon>Arachnida</taxon>
        <taxon>Araneae</taxon>
        <taxon>Araneomorphae</taxon>
        <taxon>Entelegynae</taxon>
        <taxon>Araneoidea</taxon>
        <taxon>Araneidae</taxon>
        <taxon>Larinioides</taxon>
    </lineage>
</organism>
<feature type="transmembrane region" description="Helical" evidence="1">
    <location>
        <begin position="700"/>
        <end position="721"/>
    </location>
</feature>
<dbReference type="PANTHER" id="PTHR11161:SF0">
    <property type="entry name" value="O-ACYLTRANSFERASE LIKE PROTEIN"/>
    <property type="match status" value="1"/>
</dbReference>
<dbReference type="InterPro" id="IPR002656">
    <property type="entry name" value="Acyl_transf_3_dom"/>
</dbReference>
<feature type="transmembrane region" description="Helical" evidence="1">
    <location>
        <begin position="626"/>
        <end position="648"/>
    </location>
</feature>
<dbReference type="Pfam" id="PF20146">
    <property type="entry name" value="NRF"/>
    <property type="match status" value="1"/>
</dbReference>
<feature type="transmembrane region" description="Helical" evidence="1">
    <location>
        <begin position="419"/>
        <end position="440"/>
    </location>
</feature>
<dbReference type="GO" id="GO:0016747">
    <property type="term" value="F:acyltransferase activity, transferring groups other than amino-acyl groups"/>
    <property type="evidence" value="ECO:0007669"/>
    <property type="project" value="InterPro"/>
</dbReference>
<dbReference type="PANTHER" id="PTHR11161">
    <property type="entry name" value="O-ACYLTRANSFERASE"/>
    <property type="match status" value="1"/>
</dbReference>
<feature type="signal peptide" evidence="2">
    <location>
        <begin position="1"/>
        <end position="23"/>
    </location>
</feature>